<dbReference type="InterPro" id="IPR017871">
    <property type="entry name" value="ABC_transporter-like_CS"/>
</dbReference>
<keyword evidence="6 9" id="KW-0067">ATP-binding</keyword>
<evidence type="ECO:0000256" key="6">
    <source>
        <dbReference type="ARBA" id="ARBA00022840"/>
    </source>
</evidence>
<comment type="caution">
    <text evidence="9">The sequence shown here is derived from an EMBL/GenBank/DDBJ whole genome shotgun (WGS) entry which is preliminary data.</text>
</comment>
<dbReference type="SMART" id="SM00382">
    <property type="entry name" value="AAA"/>
    <property type="match status" value="2"/>
</dbReference>
<dbReference type="OrthoDB" id="9805029at2"/>
<keyword evidence="10" id="KW-1185">Reference proteome</keyword>
<dbReference type="GO" id="GO:0005524">
    <property type="term" value="F:ATP binding"/>
    <property type="evidence" value="ECO:0007669"/>
    <property type="project" value="UniProtKB-KW"/>
</dbReference>
<reference evidence="9 10" key="1">
    <citation type="submission" date="2018-05" db="EMBL/GenBank/DDBJ databases">
        <title>The draft genome of strain NS-104.</title>
        <authorList>
            <person name="Hang P."/>
            <person name="Jiang J."/>
        </authorList>
    </citation>
    <scope>NUCLEOTIDE SEQUENCE [LARGE SCALE GENOMIC DNA]</scope>
    <source>
        <strain evidence="9 10">NS-104</strain>
    </source>
</reference>
<evidence type="ECO:0000256" key="5">
    <source>
        <dbReference type="ARBA" id="ARBA00022741"/>
    </source>
</evidence>
<organism evidence="9 10">
    <name type="scientific">Metarhizobium album</name>
    <dbReference type="NCBI Taxonomy" id="2182425"/>
    <lineage>
        <taxon>Bacteria</taxon>
        <taxon>Pseudomonadati</taxon>
        <taxon>Pseudomonadota</taxon>
        <taxon>Alphaproteobacteria</taxon>
        <taxon>Hyphomicrobiales</taxon>
        <taxon>Rhizobiaceae</taxon>
        <taxon>Metarhizobium</taxon>
    </lineage>
</organism>
<sequence length="502" mass="53672">MEKKSMLLEMRNIRKSFSGVTVLRGVDFSLKAGEIHALVGHNGAGKSTLMKVLGGNYPDYEGEVVLAGEDVRLITPKTALAKGIAIIYQDFSLVPELTVADNIALGREPCGGLPGTIAHGALRKRSEREAQKLGIRLPMDVPVRSLGVGGQQLTEIVRACSQDVRILVMDEPTARLAPAERELLFSTMRRMAAERGVGIVYISHFLEEVCRLSDRVTIMRDGMVVETGVGAGYTVDSLAHLLVGHDLPQHEAISHELKLPLGGEEALSASRLTVHGRAPVDLSVRKGEIVGLAGLVGSGRTRLARALIGDISCPGEIRIGGKTVRRLTPERATRHGLALVPEDRKASGLALGASVEANIVVSALGKLLSRAGFVRPGSRPRLALEMIRRFVIRPPDRKKIVGNLSGGNAQKVLLARAVASQPIAMILDQPTAGVDIGAKAELHNQIRNAAQQGSGILVITDDLDELLDLSDRILVMTSGTLSGNYPKSEMTRARLLAAISRS</sequence>
<evidence type="ECO:0000256" key="2">
    <source>
        <dbReference type="ARBA" id="ARBA00022448"/>
    </source>
</evidence>
<accession>A0A2U2DFT1</accession>
<protein>
    <submittedName>
        <fullName evidence="9">D-xylose ABC transporter ATP-binding protein</fullName>
    </submittedName>
</protein>
<dbReference type="PANTHER" id="PTHR43790:SF9">
    <property type="entry name" value="GALACTOFURANOSE TRANSPORTER ATP-BINDING PROTEIN YTFR"/>
    <property type="match status" value="1"/>
</dbReference>
<dbReference type="Gene3D" id="3.40.50.300">
    <property type="entry name" value="P-loop containing nucleotide triphosphate hydrolases"/>
    <property type="match status" value="2"/>
</dbReference>
<dbReference type="SUPFAM" id="SSF52540">
    <property type="entry name" value="P-loop containing nucleoside triphosphate hydrolases"/>
    <property type="match status" value="2"/>
</dbReference>
<dbReference type="InterPro" id="IPR003593">
    <property type="entry name" value="AAA+_ATPase"/>
</dbReference>
<evidence type="ECO:0000256" key="7">
    <source>
        <dbReference type="ARBA" id="ARBA00023136"/>
    </source>
</evidence>
<gene>
    <name evidence="9" type="ORF">DEM27_32350</name>
</gene>
<dbReference type="GO" id="GO:0016887">
    <property type="term" value="F:ATP hydrolysis activity"/>
    <property type="evidence" value="ECO:0007669"/>
    <property type="project" value="InterPro"/>
</dbReference>
<keyword evidence="7" id="KW-0472">Membrane</keyword>
<feature type="domain" description="ABC transporter" evidence="8">
    <location>
        <begin position="261"/>
        <end position="502"/>
    </location>
</feature>
<dbReference type="PANTHER" id="PTHR43790">
    <property type="entry name" value="CARBOHYDRATE TRANSPORT ATP-BINDING PROTEIN MG119-RELATED"/>
    <property type="match status" value="1"/>
</dbReference>
<proteinExistence type="inferred from homology"/>
<dbReference type="InterPro" id="IPR003439">
    <property type="entry name" value="ABC_transporter-like_ATP-bd"/>
</dbReference>
<evidence type="ECO:0000313" key="10">
    <source>
        <dbReference type="Proteomes" id="UP000245252"/>
    </source>
</evidence>
<evidence type="ECO:0000256" key="3">
    <source>
        <dbReference type="ARBA" id="ARBA00022597"/>
    </source>
</evidence>
<keyword evidence="3" id="KW-0762">Sugar transport</keyword>
<dbReference type="CDD" id="cd03215">
    <property type="entry name" value="ABC_Carb_Monos_II"/>
    <property type="match status" value="1"/>
</dbReference>
<evidence type="ECO:0000259" key="8">
    <source>
        <dbReference type="PROSITE" id="PS50893"/>
    </source>
</evidence>
<comment type="similarity">
    <text evidence="1">Belongs to the ABC transporter superfamily.</text>
</comment>
<dbReference type="PROSITE" id="PS50893">
    <property type="entry name" value="ABC_TRANSPORTER_2"/>
    <property type="match status" value="2"/>
</dbReference>
<evidence type="ECO:0000256" key="4">
    <source>
        <dbReference type="ARBA" id="ARBA00022737"/>
    </source>
</evidence>
<evidence type="ECO:0000256" key="1">
    <source>
        <dbReference type="ARBA" id="ARBA00005417"/>
    </source>
</evidence>
<keyword evidence="4" id="KW-0677">Repeat</keyword>
<name>A0A2U2DFT1_9HYPH</name>
<evidence type="ECO:0000313" key="9">
    <source>
        <dbReference type="EMBL" id="PWE52185.1"/>
    </source>
</evidence>
<dbReference type="InterPro" id="IPR050107">
    <property type="entry name" value="ABC_carbohydrate_import_ATPase"/>
</dbReference>
<dbReference type="AlphaFoldDB" id="A0A2U2DFT1"/>
<dbReference type="InterPro" id="IPR027417">
    <property type="entry name" value="P-loop_NTPase"/>
</dbReference>
<dbReference type="Proteomes" id="UP000245252">
    <property type="component" value="Unassembled WGS sequence"/>
</dbReference>
<keyword evidence="2" id="KW-0813">Transport</keyword>
<keyword evidence="5" id="KW-0547">Nucleotide-binding</keyword>
<dbReference type="EMBL" id="QFBC01000032">
    <property type="protein sequence ID" value="PWE52185.1"/>
    <property type="molecule type" value="Genomic_DNA"/>
</dbReference>
<dbReference type="PROSITE" id="PS00211">
    <property type="entry name" value="ABC_TRANSPORTER_1"/>
    <property type="match status" value="1"/>
</dbReference>
<dbReference type="CDD" id="cd03216">
    <property type="entry name" value="ABC_Carb_Monos_I"/>
    <property type="match status" value="1"/>
</dbReference>
<feature type="domain" description="ABC transporter" evidence="8">
    <location>
        <begin position="8"/>
        <end position="246"/>
    </location>
</feature>
<dbReference type="Pfam" id="PF00005">
    <property type="entry name" value="ABC_tran"/>
    <property type="match status" value="2"/>
</dbReference>